<dbReference type="AlphaFoldDB" id="A0A8T5V0Z0"/>
<dbReference type="EMBL" id="JAIOUQ010000014">
    <property type="protein sequence ID" value="MBZ2166649.1"/>
    <property type="molecule type" value="Genomic_DNA"/>
</dbReference>
<evidence type="ECO:0000256" key="1">
    <source>
        <dbReference type="SAM" id="Coils"/>
    </source>
</evidence>
<reference evidence="3" key="1">
    <citation type="journal article" date="2022" name="Microbiol. Resour. Announc.">
        <title>Draft Genome Sequence of a Methanogenic Archaeon from West Spitsbergen Permafrost.</title>
        <authorList>
            <person name="Trubitsyn V."/>
            <person name="Rivkina E."/>
            <person name="Shcherbakova V."/>
        </authorList>
    </citation>
    <scope>NUCLEOTIDE SEQUENCE [LARGE SCALE GENOMIC DNA]</scope>
    <source>
        <strain evidence="3">VT</strain>
    </source>
</reference>
<comment type="caution">
    <text evidence="2">The sequence shown here is derived from an EMBL/GenBank/DDBJ whole genome shotgun (WGS) entry which is preliminary data.</text>
</comment>
<accession>A0A8T5V0Z0</accession>
<proteinExistence type="predicted"/>
<evidence type="ECO:0000313" key="2">
    <source>
        <dbReference type="EMBL" id="MBZ2166649.1"/>
    </source>
</evidence>
<sequence>MIISNIISISTVKRYSRELSRTLKDGKKEKYTTVQFTITIPERESPFNDKQEVMIIPVEYKNKILNMELQENTITDLTMDLKEHKEKVQDLQDKHDKLLYQIISLERLNKNYLVAITKLENLSFMNRLFNRIPKNIKALTDGSDNDDKK</sequence>
<keyword evidence="1" id="KW-0175">Coiled coil</keyword>
<dbReference type="RefSeq" id="WP_223792196.1">
    <property type="nucleotide sequence ID" value="NZ_JAIOUQ010000014.1"/>
</dbReference>
<protein>
    <submittedName>
        <fullName evidence="2">Uncharacterized protein</fullName>
    </submittedName>
</protein>
<dbReference type="Proteomes" id="UP000825933">
    <property type="component" value="Unassembled WGS sequence"/>
</dbReference>
<name>A0A8T5V0Z0_9EURY</name>
<feature type="coiled-coil region" evidence="1">
    <location>
        <begin position="67"/>
        <end position="108"/>
    </location>
</feature>
<organism evidence="2 3">
    <name type="scientific">Methanobacterium spitsbergense</name>
    <dbReference type="NCBI Taxonomy" id="2874285"/>
    <lineage>
        <taxon>Archaea</taxon>
        <taxon>Methanobacteriati</taxon>
        <taxon>Methanobacteriota</taxon>
        <taxon>Methanomada group</taxon>
        <taxon>Methanobacteria</taxon>
        <taxon>Methanobacteriales</taxon>
        <taxon>Methanobacteriaceae</taxon>
        <taxon>Methanobacterium</taxon>
    </lineage>
</organism>
<keyword evidence="3" id="KW-1185">Reference proteome</keyword>
<gene>
    <name evidence="2" type="ORF">K8N75_11430</name>
</gene>
<evidence type="ECO:0000313" key="3">
    <source>
        <dbReference type="Proteomes" id="UP000825933"/>
    </source>
</evidence>